<feature type="domain" description="Poly(A) RNA polymerase mitochondrial-like central palm" evidence="6">
    <location>
        <begin position="39"/>
        <end position="176"/>
    </location>
</feature>
<dbReference type="InterPro" id="IPR043519">
    <property type="entry name" value="NT_sf"/>
</dbReference>
<dbReference type="GO" id="GO:0010605">
    <property type="term" value="P:negative regulation of macromolecule metabolic process"/>
    <property type="evidence" value="ECO:0007669"/>
    <property type="project" value="UniProtKB-ARBA"/>
</dbReference>
<dbReference type="PANTHER" id="PTHR23092">
    <property type="entry name" value="POLY(A) RNA POLYMERASE"/>
    <property type="match status" value="1"/>
</dbReference>
<dbReference type="GO" id="GO:1990817">
    <property type="term" value="F:poly(A) RNA polymerase activity"/>
    <property type="evidence" value="ECO:0007669"/>
    <property type="project" value="UniProtKB-EC"/>
</dbReference>
<sequence>MDGGIWQTEESGVGPADRLLKPWLDHLGTTEYDYKEQRLHDEIVAFTAWVKPTSYERTARELVVSKIRELIHVKFPYAEVSLFGSVAQDLSLPNGDLDLVMHTPDVYDKKDAVKALFSIASVFKSSRLTYRTRVIPQARVPIITFETVPLLASLQADICVNQEDGLKAISIIRGYLDDMPALRPLVLVLKVYMAIQNLNSPAFGGLGSYATICMVITFLKANPLGKPASYIDRPMASESLGYLLLDFFQFFGFEFPYETSYLCPATGQILPKESAEWVSKSRSSSLAIECLINPGRDIGKSASKIELIKIAFQDAYLDYRHISSRCRTATY</sequence>
<comment type="caution">
    <text evidence="7">The sequence shown here is derived from an EMBL/GenBank/DDBJ whole genome shotgun (WGS) entry which is preliminary data.</text>
</comment>
<protein>
    <recommendedName>
        <fullName evidence="2">polynucleotide adenylyltransferase</fullName>
        <ecNumber evidence="2">2.7.7.19</ecNumber>
    </recommendedName>
</protein>
<evidence type="ECO:0000313" key="7">
    <source>
        <dbReference type="EMBL" id="KAK7695252.1"/>
    </source>
</evidence>
<organism evidence="7 8">
    <name type="scientific">Cerrena zonata</name>
    <dbReference type="NCBI Taxonomy" id="2478898"/>
    <lineage>
        <taxon>Eukaryota</taxon>
        <taxon>Fungi</taxon>
        <taxon>Dikarya</taxon>
        <taxon>Basidiomycota</taxon>
        <taxon>Agaricomycotina</taxon>
        <taxon>Agaricomycetes</taxon>
        <taxon>Polyporales</taxon>
        <taxon>Cerrenaceae</taxon>
        <taxon>Cerrena</taxon>
    </lineage>
</organism>
<dbReference type="Pfam" id="PF03828">
    <property type="entry name" value="PAP_assoc"/>
    <property type="match status" value="1"/>
</dbReference>
<dbReference type="GO" id="GO:0031499">
    <property type="term" value="C:TRAMP complex"/>
    <property type="evidence" value="ECO:0007669"/>
    <property type="project" value="TreeGrafter"/>
</dbReference>
<dbReference type="GO" id="GO:0031123">
    <property type="term" value="P:RNA 3'-end processing"/>
    <property type="evidence" value="ECO:0007669"/>
    <property type="project" value="TreeGrafter"/>
</dbReference>
<evidence type="ECO:0000313" key="8">
    <source>
        <dbReference type="Proteomes" id="UP001385951"/>
    </source>
</evidence>
<evidence type="ECO:0000256" key="3">
    <source>
        <dbReference type="ARBA" id="ARBA00022723"/>
    </source>
</evidence>
<comment type="similarity">
    <text evidence="1">Belongs to the DNA polymerase type-B-like family.</text>
</comment>
<dbReference type="Proteomes" id="UP001385951">
    <property type="component" value="Unassembled WGS sequence"/>
</dbReference>
<dbReference type="AlphaFoldDB" id="A0AAW0GTG3"/>
<dbReference type="SUPFAM" id="SSF81301">
    <property type="entry name" value="Nucleotidyltransferase"/>
    <property type="match status" value="1"/>
</dbReference>
<evidence type="ECO:0000259" key="6">
    <source>
        <dbReference type="Pfam" id="PF22600"/>
    </source>
</evidence>
<dbReference type="GO" id="GO:0003729">
    <property type="term" value="F:mRNA binding"/>
    <property type="evidence" value="ECO:0007669"/>
    <property type="project" value="TreeGrafter"/>
</dbReference>
<proteinExistence type="inferred from homology"/>
<dbReference type="Pfam" id="PF22600">
    <property type="entry name" value="MTPAP-like_central"/>
    <property type="match status" value="1"/>
</dbReference>
<dbReference type="GO" id="GO:0046872">
    <property type="term" value="F:metal ion binding"/>
    <property type="evidence" value="ECO:0007669"/>
    <property type="project" value="UniProtKB-KW"/>
</dbReference>
<dbReference type="Gene3D" id="1.10.1410.10">
    <property type="match status" value="1"/>
</dbReference>
<accession>A0AAW0GTG3</accession>
<dbReference type="InterPro" id="IPR045862">
    <property type="entry name" value="Trf4-like"/>
</dbReference>
<dbReference type="InterPro" id="IPR002058">
    <property type="entry name" value="PAP_assoc"/>
</dbReference>
<name>A0AAW0GTG3_9APHY</name>
<gene>
    <name evidence="7" type="ORF">QCA50_002442</name>
</gene>
<evidence type="ECO:0000256" key="1">
    <source>
        <dbReference type="ARBA" id="ARBA00008593"/>
    </source>
</evidence>
<evidence type="ECO:0000256" key="4">
    <source>
        <dbReference type="ARBA" id="ARBA00022842"/>
    </source>
</evidence>
<feature type="domain" description="PAP-associated" evidence="5">
    <location>
        <begin position="239"/>
        <end position="289"/>
    </location>
</feature>
<dbReference type="EMBL" id="JASBNA010000002">
    <property type="protein sequence ID" value="KAK7695252.1"/>
    <property type="molecule type" value="Genomic_DNA"/>
</dbReference>
<dbReference type="PANTHER" id="PTHR23092:SF15">
    <property type="entry name" value="INACTIVE NON-CANONICAL POLY(A) RNA POLYMERASE PROTEIN TRF4-2-RELATED"/>
    <property type="match status" value="1"/>
</dbReference>
<keyword evidence="4" id="KW-0460">Magnesium</keyword>
<dbReference type="Gene3D" id="3.30.460.10">
    <property type="entry name" value="Beta Polymerase, domain 2"/>
    <property type="match status" value="1"/>
</dbReference>
<reference evidence="7 8" key="1">
    <citation type="submission" date="2022-09" db="EMBL/GenBank/DDBJ databases">
        <authorList>
            <person name="Palmer J.M."/>
        </authorList>
    </citation>
    <scope>NUCLEOTIDE SEQUENCE [LARGE SCALE GENOMIC DNA]</scope>
    <source>
        <strain evidence="7 8">DSM 7382</strain>
    </source>
</reference>
<dbReference type="GO" id="GO:0043634">
    <property type="term" value="P:polyadenylation-dependent ncRNA catabolic process"/>
    <property type="evidence" value="ECO:0007669"/>
    <property type="project" value="TreeGrafter"/>
</dbReference>
<keyword evidence="3" id="KW-0479">Metal-binding</keyword>
<dbReference type="EC" id="2.7.7.19" evidence="2"/>
<evidence type="ECO:0000259" key="5">
    <source>
        <dbReference type="Pfam" id="PF03828"/>
    </source>
</evidence>
<keyword evidence="8" id="KW-1185">Reference proteome</keyword>
<dbReference type="CDD" id="cd05402">
    <property type="entry name" value="NT_PAP_TUTase"/>
    <property type="match status" value="1"/>
</dbReference>
<dbReference type="InterPro" id="IPR054708">
    <property type="entry name" value="MTPAP-like_central"/>
</dbReference>
<dbReference type="SUPFAM" id="SSF81631">
    <property type="entry name" value="PAP/OAS1 substrate-binding domain"/>
    <property type="match status" value="1"/>
</dbReference>
<dbReference type="GO" id="GO:0005730">
    <property type="term" value="C:nucleolus"/>
    <property type="evidence" value="ECO:0007669"/>
    <property type="project" value="TreeGrafter"/>
</dbReference>
<evidence type="ECO:0000256" key="2">
    <source>
        <dbReference type="ARBA" id="ARBA00012388"/>
    </source>
</evidence>